<evidence type="ECO:0000256" key="6">
    <source>
        <dbReference type="ARBA" id="ARBA00023136"/>
    </source>
</evidence>
<keyword evidence="4" id="KW-0201">Cytochrome c-type biogenesis</keyword>
<evidence type="ECO:0000256" key="7">
    <source>
        <dbReference type="ARBA" id="ARBA00023284"/>
    </source>
</evidence>
<feature type="chain" id="PRO_5045992523" evidence="9">
    <location>
        <begin position="31"/>
        <end position="729"/>
    </location>
</feature>
<keyword evidence="2" id="KW-1003">Cell membrane</keyword>
<dbReference type="InterPro" id="IPR013766">
    <property type="entry name" value="Thioredoxin_domain"/>
</dbReference>
<dbReference type="Proteomes" id="UP000823790">
    <property type="component" value="Unassembled WGS sequence"/>
</dbReference>
<dbReference type="PROSITE" id="PS00194">
    <property type="entry name" value="THIOREDOXIN_1"/>
    <property type="match status" value="1"/>
</dbReference>
<dbReference type="InterPro" id="IPR036249">
    <property type="entry name" value="Thioredoxin-like_sf"/>
</dbReference>
<dbReference type="SUPFAM" id="SSF52833">
    <property type="entry name" value="Thioredoxin-like"/>
    <property type="match status" value="1"/>
</dbReference>
<dbReference type="Pfam" id="PF02683">
    <property type="entry name" value="DsbD_TM"/>
    <property type="match status" value="1"/>
</dbReference>
<dbReference type="InterPro" id="IPR036929">
    <property type="entry name" value="DsbDN_sf"/>
</dbReference>
<keyword evidence="9" id="KW-0732">Signal</keyword>
<dbReference type="InterPro" id="IPR035671">
    <property type="entry name" value="DsbD_gamma"/>
</dbReference>
<evidence type="ECO:0000256" key="2">
    <source>
        <dbReference type="ARBA" id="ARBA00022475"/>
    </source>
</evidence>
<evidence type="ECO:0000313" key="12">
    <source>
        <dbReference type="Proteomes" id="UP000823790"/>
    </source>
</evidence>
<dbReference type="PANTHER" id="PTHR32234:SF3">
    <property type="entry name" value="SUPPRESSION OF COPPER SENSITIVITY PROTEIN"/>
    <property type="match status" value="1"/>
</dbReference>
<feature type="transmembrane region" description="Helical" evidence="8">
    <location>
        <begin position="415"/>
        <end position="436"/>
    </location>
</feature>
<evidence type="ECO:0000259" key="10">
    <source>
        <dbReference type="PROSITE" id="PS51352"/>
    </source>
</evidence>
<organism evidence="11 12">
    <name type="scientific">Frateuria flava</name>
    <dbReference type="NCBI Taxonomy" id="2821489"/>
    <lineage>
        <taxon>Bacteria</taxon>
        <taxon>Pseudomonadati</taxon>
        <taxon>Pseudomonadota</taxon>
        <taxon>Gammaproteobacteria</taxon>
        <taxon>Lysobacterales</taxon>
        <taxon>Rhodanobacteraceae</taxon>
        <taxon>Frateuria</taxon>
    </lineage>
</organism>
<feature type="transmembrane region" description="Helical" evidence="8">
    <location>
        <begin position="585"/>
        <end position="602"/>
    </location>
</feature>
<evidence type="ECO:0000313" key="11">
    <source>
        <dbReference type="EMBL" id="MBP1475314.1"/>
    </source>
</evidence>
<proteinExistence type="predicted"/>
<feature type="transmembrane region" description="Helical" evidence="8">
    <location>
        <begin position="376"/>
        <end position="395"/>
    </location>
</feature>
<dbReference type="CDD" id="cd02953">
    <property type="entry name" value="DsbDgamma"/>
    <property type="match status" value="1"/>
</dbReference>
<dbReference type="InterPro" id="IPR017937">
    <property type="entry name" value="Thioredoxin_CS"/>
</dbReference>
<accession>A0ABS4DQH8</accession>
<feature type="transmembrane region" description="Helical" evidence="8">
    <location>
        <begin position="490"/>
        <end position="511"/>
    </location>
</feature>
<feature type="transmembrane region" description="Helical" evidence="8">
    <location>
        <begin position="555"/>
        <end position="573"/>
    </location>
</feature>
<evidence type="ECO:0000256" key="4">
    <source>
        <dbReference type="ARBA" id="ARBA00022748"/>
    </source>
</evidence>
<evidence type="ECO:0000256" key="3">
    <source>
        <dbReference type="ARBA" id="ARBA00022692"/>
    </source>
</evidence>
<feature type="signal peptide" evidence="9">
    <location>
        <begin position="1"/>
        <end position="30"/>
    </location>
</feature>
<feature type="transmembrane region" description="Helical" evidence="8">
    <location>
        <begin position="331"/>
        <end position="355"/>
    </location>
</feature>
<dbReference type="PANTHER" id="PTHR32234">
    <property type="entry name" value="THIOL:DISULFIDE INTERCHANGE PROTEIN DSBD"/>
    <property type="match status" value="1"/>
</dbReference>
<dbReference type="Gene3D" id="2.60.40.1250">
    <property type="entry name" value="Thiol:disulfide interchange protein DsbD, N-terminal domain"/>
    <property type="match status" value="2"/>
</dbReference>
<comment type="subcellular location">
    <subcellularLocation>
        <location evidence="1">Cell membrane</location>
        <topology evidence="1">Multi-pass membrane protein</topology>
    </subcellularLocation>
</comment>
<feature type="transmembrane region" description="Helical" evidence="8">
    <location>
        <begin position="457"/>
        <end position="484"/>
    </location>
</feature>
<dbReference type="Pfam" id="PF13899">
    <property type="entry name" value="Thioredoxin_7"/>
    <property type="match status" value="1"/>
</dbReference>
<keyword evidence="12" id="KW-1185">Reference proteome</keyword>
<feature type="domain" description="Thioredoxin" evidence="10">
    <location>
        <begin position="600"/>
        <end position="729"/>
    </location>
</feature>
<evidence type="ECO:0000256" key="5">
    <source>
        <dbReference type="ARBA" id="ARBA00022989"/>
    </source>
</evidence>
<evidence type="ECO:0000256" key="1">
    <source>
        <dbReference type="ARBA" id="ARBA00004651"/>
    </source>
</evidence>
<protein>
    <submittedName>
        <fullName evidence="11">Protein-disulfide reductase DsbD</fullName>
    </submittedName>
</protein>
<sequence length="729" mass="76988">MRPMIGRLAARLPLLMLLVCLAALARPSYAQEDDGLLPVTEAYKLSADASTLGVLKLHWEIAPDYYLYRGRMKLKPADGVSLGEPTFPDGEKHHDEYLGDVEIYHHAIDASVPYTVAPGATRLRLGVQFQGCHEVDPKICYPPHTEQLDLPLPAAGIATTGGGSLGAALQSLGATHGSTGSDTPLPAGQAFRLEAVPQDRQHLLLRWTMPPGYYLYRDQTRLQLRDGEGLALVPQWPAGTRKDDPHFGNVTVYFNELDLPVTVTGDLGGRTRLALEASFQGCQDGGLCYPMMTRVLDVDLASVAPTTGTPAATAPEAPPAPATQGPLQTSLWLALLLALGGGLVLNLMPCVLPVLSIKAVGLLESGESPARARAHAIAYTAGVLVSFVALGLGILALRSAGHALGWGTQLQQPLLVGVLALVMLAVGLSMSGLVQFGASLGNTGTRLASRGGMAGDFFTGVLAVVVASPCTAPFMGTALAYAFAAPAVSALLVFVVLGLGLALPFLAVGFVPALARRLPRPGRWMETLKQLLAFPMYLTAAWLAWVLANQRGADAVGLLLVAAVFLALTLWWFERSRGRAGLVRAPVLLALLATAVPLYALAQLPAPVRAAQAQAGTVAYSPEKLAQLRAAGTPVFVDMTADWCVTCKANEHTVLDTAAFRALLQRTGAVYMKGDWTDVNPTIAAFLEQYHSPGVPLYVVFPRGGGEGRKLPTVLTSGLVEQALTEAAR</sequence>
<dbReference type="Pfam" id="PF11412">
    <property type="entry name" value="DsbD_N"/>
    <property type="match status" value="2"/>
</dbReference>
<keyword evidence="6 8" id="KW-0472">Membrane</keyword>
<dbReference type="EMBL" id="JAGJRS010000026">
    <property type="protein sequence ID" value="MBP1475314.1"/>
    <property type="molecule type" value="Genomic_DNA"/>
</dbReference>
<feature type="transmembrane region" description="Helical" evidence="8">
    <location>
        <begin position="531"/>
        <end position="549"/>
    </location>
</feature>
<keyword evidence="5 8" id="KW-1133">Transmembrane helix</keyword>
<name>A0ABS4DQH8_9GAMM</name>
<keyword evidence="3 8" id="KW-0812">Transmembrane</keyword>
<dbReference type="Gene3D" id="3.40.30.10">
    <property type="entry name" value="Glutaredoxin"/>
    <property type="match status" value="1"/>
</dbReference>
<gene>
    <name evidence="11" type="ORF">J7I44_13450</name>
</gene>
<evidence type="ECO:0000256" key="9">
    <source>
        <dbReference type="SAM" id="SignalP"/>
    </source>
</evidence>
<dbReference type="InterPro" id="IPR028250">
    <property type="entry name" value="DsbDN"/>
</dbReference>
<keyword evidence="7" id="KW-0676">Redox-active center</keyword>
<dbReference type="PROSITE" id="PS51352">
    <property type="entry name" value="THIOREDOXIN_2"/>
    <property type="match status" value="1"/>
</dbReference>
<comment type="caution">
    <text evidence="11">The sequence shown here is derived from an EMBL/GenBank/DDBJ whole genome shotgun (WGS) entry which is preliminary data.</text>
</comment>
<dbReference type="SUPFAM" id="SSF74863">
    <property type="entry name" value="Thiol:disulfide interchange protein DsbD, N-terminal domain (DsbD-alpha)"/>
    <property type="match status" value="2"/>
</dbReference>
<evidence type="ECO:0000256" key="8">
    <source>
        <dbReference type="SAM" id="Phobius"/>
    </source>
</evidence>
<dbReference type="RefSeq" id="WP_209621799.1">
    <property type="nucleotide sequence ID" value="NZ_JAGJRS010000026.1"/>
</dbReference>
<dbReference type="InterPro" id="IPR003834">
    <property type="entry name" value="Cyt_c_assmbl_TM_dom"/>
</dbReference>
<reference evidence="11 12" key="1">
    <citation type="submission" date="2021-04" db="EMBL/GenBank/DDBJ databases">
        <authorList>
            <person name="Huq M.A."/>
        </authorList>
    </citation>
    <scope>NUCLEOTIDE SEQUENCE [LARGE SCALE GENOMIC DNA]</scope>
    <source>
        <strain evidence="11 12">MAH-13</strain>
    </source>
</reference>